<dbReference type="EMBL" id="LT554228">
    <property type="protein sequence ID" value="SAM03671.1"/>
    <property type="molecule type" value="Genomic_DNA"/>
</dbReference>
<dbReference type="Pfam" id="PF02179">
    <property type="entry name" value="BAG"/>
    <property type="match status" value="1"/>
</dbReference>
<feature type="compositionally biased region" description="Pro residues" evidence="1">
    <location>
        <begin position="386"/>
        <end position="395"/>
    </location>
</feature>
<dbReference type="AlphaFoldDB" id="A0A163JX92"/>
<reference evidence="3" key="1">
    <citation type="submission" date="2016-04" db="EMBL/GenBank/DDBJ databases">
        <authorList>
            <person name="Evans L.H."/>
            <person name="Alamgir A."/>
            <person name="Owens N."/>
            <person name="Weber N.D."/>
            <person name="Virtaneva K."/>
            <person name="Barbian K."/>
            <person name="Babar A."/>
            <person name="Rosenke K."/>
        </authorList>
    </citation>
    <scope>NUCLEOTIDE SEQUENCE [LARGE SCALE GENOMIC DNA]</scope>
    <source>
        <strain evidence="3">CBS 101.48</strain>
    </source>
</reference>
<dbReference type="SUPFAM" id="SSF63491">
    <property type="entry name" value="BAG domain"/>
    <property type="match status" value="1"/>
</dbReference>
<dbReference type="STRING" id="4829.A0A163JX92"/>
<keyword evidence="4" id="KW-1185">Reference proteome</keyword>
<dbReference type="InParanoid" id="A0A163JX92"/>
<feature type="compositionally biased region" description="Polar residues" evidence="1">
    <location>
        <begin position="141"/>
        <end position="152"/>
    </location>
</feature>
<feature type="region of interest" description="Disordered" evidence="1">
    <location>
        <begin position="511"/>
        <end position="542"/>
    </location>
</feature>
<evidence type="ECO:0000313" key="4">
    <source>
        <dbReference type="Proteomes" id="UP000078561"/>
    </source>
</evidence>
<feature type="region of interest" description="Disordered" evidence="1">
    <location>
        <begin position="197"/>
        <end position="413"/>
    </location>
</feature>
<proteinExistence type="predicted"/>
<organism evidence="3">
    <name type="scientific">Absidia glauca</name>
    <name type="common">Pin mould</name>
    <dbReference type="NCBI Taxonomy" id="4829"/>
    <lineage>
        <taxon>Eukaryota</taxon>
        <taxon>Fungi</taxon>
        <taxon>Fungi incertae sedis</taxon>
        <taxon>Mucoromycota</taxon>
        <taxon>Mucoromycotina</taxon>
        <taxon>Mucoromycetes</taxon>
        <taxon>Mucorales</taxon>
        <taxon>Cunninghamellaceae</taxon>
        <taxon>Absidia</taxon>
    </lineage>
</organism>
<name>A0A163JX92_ABSGL</name>
<gene>
    <name evidence="3" type="primary">ABSGL_09514.1 scaffold 11342</name>
</gene>
<feature type="compositionally biased region" description="Pro residues" evidence="1">
    <location>
        <begin position="247"/>
        <end position="260"/>
    </location>
</feature>
<feature type="compositionally biased region" description="Basic residues" evidence="1">
    <location>
        <begin position="523"/>
        <end position="542"/>
    </location>
</feature>
<dbReference type="InterPro" id="IPR003103">
    <property type="entry name" value="BAG_domain"/>
</dbReference>
<dbReference type="Gene3D" id="1.20.58.120">
    <property type="entry name" value="BAG domain"/>
    <property type="match status" value="1"/>
</dbReference>
<accession>A0A163JX92</accession>
<feature type="region of interest" description="Disordered" evidence="1">
    <location>
        <begin position="132"/>
        <end position="171"/>
    </location>
</feature>
<sequence length="542" mass="61344">MYSTYILVHPRTQQLQNALTLEDYQQIQALLEYVLQRQQQGFLQHVGDREHVRLVQALYNNKLMQLDYRRQRAAQLQRLLQHYHDQFHDCDRARLLAALEKQRAQQAFRRFIEAYYQQQSNEAQDTCEIDADNKPAIPSQAPVSTTPTAAQIETQQTPEEDEGEDQEEEEPIDDAYEQYQTQQLEGLLKHIFEKNTKAQQSGCNDSKEDDNDEYMYAPVREDPQDEQTVADLLPLLSAENDTTTRPVDPPPEKAPSPPSQTPATKNDEASFLPDNVLPLQDVLDELIRTPTPAMKSSEDQTPSRVHAPKPPAPAMKSSENSTASRAPAPKPPAPAMKSSENSTPARASAPKPPAPAMKTSEDPTLSRAPAPKPSASVQPTKTQTAYPPPPVPPPKLDTSEPDTSDSDAHPDRQKKLDQLAAVEQELDRLATENKDNSITRLPLQYQVNDQGRLFLDGNTPNNRRFLTFEDAIIRCMIQLDQVLSDGDSLIRDRRRQAVRKAEALLEPVDRHKQDEWTKAQQHGSKKKKHRHHKRRVRIPVTA</sequence>
<feature type="domain" description="BAG" evidence="2">
    <location>
        <begin position="462"/>
        <end position="510"/>
    </location>
</feature>
<dbReference type="InterPro" id="IPR036533">
    <property type="entry name" value="BAG_dom_sf"/>
</dbReference>
<dbReference type="OrthoDB" id="333905at2759"/>
<dbReference type="GO" id="GO:0051087">
    <property type="term" value="F:protein-folding chaperone binding"/>
    <property type="evidence" value="ECO:0007669"/>
    <property type="project" value="InterPro"/>
</dbReference>
<feature type="compositionally biased region" description="Acidic residues" evidence="1">
    <location>
        <begin position="158"/>
        <end position="171"/>
    </location>
</feature>
<evidence type="ECO:0000313" key="3">
    <source>
        <dbReference type="EMBL" id="SAM03671.1"/>
    </source>
</evidence>
<evidence type="ECO:0000259" key="2">
    <source>
        <dbReference type="Pfam" id="PF02179"/>
    </source>
</evidence>
<evidence type="ECO:0000256" key="1">
    <source>
        <dbReference type="SAM" id="MobiDB-lite"/>
    </source>
</evidence>
<feature type="compositionally biased region" description="Polar residues" evidence="1">
    <location>
        <begin position="375"/>
        <end position="385"/>
    </location>
</feature>
<protein>
    <recommendedName>
        <fullName evidence="2">BAG domain-containing protein</fullName>
    </recommendedName>
</protein>
<dbReference type="Proteomes" id="UP000078561">
    <property type="component" value="Unassembled WGS sequence"/>
</dbReference>